<sequence length="344" mass="39419">MAVNQAIEQISQKPQPVYLVLGRNEYWESQIMHQVQQLIPESERTMNYATYDLEETPLAVALNDAWSVPFFGDRRVVVMQNATFLTGAKPKASVKHDVDELIKYLQAQPAETVLVIFAPYEKIDNRKKVTKQLKKSATVIDLNAVSERETTQFVQQFIQKQQYQIEPDALTELIARTQGDLAQIMNELQKLLLFCQDERTITVAVVDQLVAKSMVQNVFELVNDLLAGKTNAAIQFYNDLVTQREEPLKINAILEGQFRLLLQVKVLRGQGQSQSMMAQKLKVHPYRIKLAERLLNRFTLEYLEQAYLALVAIEHQLKSSSANPELLFEMFAIRFSQTKAKKNT</sequence>
<evidence type="ECO:0000259" key="9">
    <source>
        <dbReference type="Pfam" id="PF06144"/>
    </source>
</evidence>
<keyword evidence="6" id="KW-0239">DNA-directed DNA polymerase</keyword>
<evidence type="ECO:0000313" key="11">
    <source>
        <dbReference type="EMBL" id="USS85489.1"/>
    </source>
</evidence>
<dbReference type="RefSeq" id="WP_252750384.1">
    <property type="nucleotide sequence ID" value="NZ_CP097116.1"/>
</dbReference>
<comment type="catalytic activity">
    <reaction evidence="8">
        <text>DNA(n) + a 2'-deoxyribonucleoside 5'-triphosphate = DNA(n+1) + diphosphate</text>
        <dbReference type="Rhea" id="RHEA:22508"/>
        <dbReference type="Rhea" id="RHEA-COMP:17339"/>
        <dbReference type="Rhea" id="RHEA-COMP:17340"/>
        <dbReference type="ChEBI" id="CHEBI:33019"/>
        <dbReference type="ChEBI" id="CHEBI:61560"/>
        <dbReference type="ChEBI" id="CHEBI:173112"/>
        <dbReference type="EC" id="2.7.7.7"/>
    </reaction>
</comment>
<dbReference type="InterPro" id="IPR005790">
    <property type="entry name" value="DNA_polIII_delta"/>
</dbReference>
<dbReference type="Pfam" id="PF21694">
    <property type="entry name" value="DNA_pol3_delta_C"/>
    <property type="match status" value="1"/>
</dbReference>
<evidence type="ECO:0000256" key="7">
    <source>
        <dbReference type="ARBA" id="ARBA00034754"/>
    </source>
</evidence>
<feature type="domain" description="DNA polymerase III delta subunit-like C-terminal" evidence="10">
    <location>
        <begin position="216"/>
        <end position="334"/>
    </location>
</feature>
<organism evidence="11 12">
    <name type="scientific">Fructilactobacillus myrtifloralis</name>
    <dbReference type="NCBI Taxonomy" id="2940301"/>
    <lineage>
        <taxon>Bacteria</taxon>
        <taxon>Bacillati</taxon>
        <taxon>Bacillota</taxon>
        <taxon>Bacilli</taxon>
        <taxon>Lactobacillales</taxon>
        <taxon>Lactobacillaceae</taxon>
        <taxon>Fructilactobacillus</taxon>
    </lineage>
</organism>
<dbReference type="PANTHER" id="PTHR34388:SF1">
    <property type="entry name" value="DNA POLYMERASE III SUBUNIT DELTA"/>
    <property type="match status" value="1"/>
</dbReference>
<evidence type="ECO:0000259" key="10">
    <source>
        <dbReference type="Pfam" id="PF21694"/>
    </source>
</evidence>
<dbReference type="Gene3D" id="1.20.272.10">
    <property type="match status" value="1"/>
</dbReference>
<evidence type="ECO:0000256" key="5">
    <source>
        <dbReference type="ARBA" id="ARBA00022705"/>
    </source>
</evidence>
<keyword evidence="5" id="KW-0235">DNA replication</keyword>
<dbReference type="SUPFAM" id="SSF52540">
    <property type="entry name" value="P-loop containing nucleoside triphosphate hydrolases"/>
    <property type="match status" value="1"/>
</dbReference>
<protein>
    <recommendedName>
        <fullName evidence="2">DNA polymerase III subunit delta</fullName>
        <ecNumber evidence="1">2.7.7.7</ecNumber>
    </recommendedName>
</protein>
<reference evidence="11" key="1">
    <citation type="submission" date="2022-05" db="EMBL/GenBank/DDBJ databases">
        <authorList>
            <person name="Oliphant S.A."/>
            <person name="Watson-Haigh N.S."/>
            <person name="Sumby K.M."/>
            <person name="Gardner J.M."/>
            <person name="Jiranek V."/>
        </authorList>
    </citation>
    <scope>NUCLEOTIDE SEQUENCE</scope>
    <source>
        <strain evidence="11">KI16_H9</strain>
    </source>
</reference>
<dbReference type="EMBL" id="CP097116">
    <property type="protein sequence ID" value="USS85489.1"/>
    <property type="molecule type" value="Genomic_DNA"/>
</dbReference>
<feature type="domain" description="DNA polymerase III delta N-terminal" evidence="9">
    <location>
        <begin position="18"/>
        <end position="141"/>
    </location>
</feature>
<dbReference type="InterPro" id="IPR027417">
    <property type="entry name" value="P-loop_NTPase"/>
</dbReference>
<dbReference type="Gene3D" id="1.10.8.60">
    <property type="match status" value="1"/>
</dbReference>
<keyword evidence="3 11" id="KW-0808">Transferase</keyword>
<evidence type="ECO:0000256" key="8">
    <source>
        <dbReference type="ARBA" id="ARBA00049244"/>
    </source>
</evidence>
<evidence type="ECO:0000256" key="6">
    <source>
        <dbReference type="ARBA" id="ARBA00022932"/>
    </source>
</evidence>
<dbReference type="InterPro" id="IPR010372">
    <property type="entry name" value="DNA_pol3_delta_N"/>
</dbReference>
<keyword evidence="4 11" id="KW-0548">Nucleotidyltransferase</keyword>
<dbReference type="EC" id="2.7.7.7" evidence="1"/>
<evidence type="ECO:0000256" key="2">
    <source>
        <dbReference type="ARBA" id="ARBA00017703"/>
    </source>
</evidence>
<evidence type="ECO:0000256" key="1">
    <source>
        <dbReference type="ARBA" id="ARBA00012417"/>
    </source>
</evidence>
<dbReference type="PANTHER" id="PTHR34388">
    <property type="entry name" value="DNA POLYMERASE III SUBUNIT DELTA"/>
    <property type="match status" value="1"/>
</dbReference>
<dbReference type="InterPro" id="IPR008921">
    <property type="entry name" value="DNA_pol3_clamp-load_cplx_C"/>
</dbReference>
<accession>A0ABY5BPT7</accession>
<evidence type="ECO:0000313" key="12">
    <source>
        <dbReference type="Proteomes" id="UP001056707"/>
    </source>
</evidence>
<dbReference type="Pfam" id="PF06144">
    <property type="entry name" value="DNA_pol3_delta"/>
    <property type="match status" value="1"/>
</dbReference>
<evidence type="ECO:0000256" key="3">
    <source>
        <dbReference type="ARBA" id="ARBA00022679"/>
    </source>
</evidence>
<dbReference type="Proteomes" id="UP001056707">
    <property type="component" value="Chromosome"/>
</dbReference>
<comment type="similarity">
    <text evidence="7">Belongs to the DNA polymerase HolA subunit family.</text>
</comment>
<proteinExistence type="inferred from homology"/>
<dbReference type="GO" id="GO:0003887">
    <property type="term" value="F:DNA-directed DNA polymerase activity"/>
    <property type="evidence" value="ECO:0007669"/>
    <property type="project" value="UniProtKB-EC"/>
</dbReference>
<dbReference type="SUPFAM" id="SSF48019">
    <property type="entry name" value="post-AAA+ oligomerization domain-like"/>
    <property type="match status" value="1"/>
</dbReference>
<gene>
    <name evidence="11" type="primary">holA</name>
    <name evidence="11" type="ORF">M3M35_02155</name>
</gene>
<dbReference type="Gene3D" id="3.40.50.300">
    <property type="entry name" value="P-loop containing nucleotide triphosphate hydrolases"/>
    <property type="match status" value="1"/>
</dbReference>
<dbReference type="InterPro" id="IPR048466">
    <property type="entry name" value="DNA_pol3_delta-like_C"/>
</dbReference>
<evidence type="ECO:0000256" key="4">
    <source>
        <dbReference type="ARBA" id="ARBA00022695"/>
    </source>
</evidence>
<name>A0ABY5BPT7_9LACO</name>
<keyword evidence="12" id="KW-1185">Reference proteome</keyword>
<dbReference type="NCBIfam" id="TIGR01128">
    <property type="entry name" value="holA"/>
    <property type="match status" value="1"/>
</dbReference>